<proteinExistence type="predicted"/>
<protein>
    <submittedName>
        <fullName evidence="1">Uncharacterized protein</fullName>
    </submittedName>
</protein>
<sequence>MGLKTEMGCLDVTRISSDSSLVIGDNLVTSRSKEKQNYGLELTTDGEVVAPVQQVIHMDADRMDISITSTSSRVSFVY</sequence>
<comment type="caution">
    <text evidence="1">The sequence shown here is derived from an EMBL/GenBank/DDBJ whole genome shotgun (WGS) entry which is preliminary data.</text>
</comment>
<organism evidence="1 2">
    <name type="scientific">Kroppenstedtia sanguinis</name>
    <dbReference type="NCBI Taxonomy" id="1380684"/>
    <lineage>
        <taxon>Bacteria</taxon>
        <taxon>Bacillati</taxon>
        <taxon>Bacillota</taxon>
        <taxon>Bacilli</taxon>
        <taxon>Bacillales</taxon>
        <taxon>Thermoactinomycetaceae</taxon>
        <taxon>Kroppenstedtia</taxon>
    </lineage>
</organism>
<dbReference type="EMBL" id="JBHTNU010000007">
    <property type="protein sequence ID" value="MFD1427176.1"/>
    <property type="molecule type" value="Genomic_DNA"/>
</dbReference>
<name>A0ABW4CAN5_9BACL</name>
<dbReference type="Proteomes" id="UP001597282">
    <property type="component" value="Unassembled WGS sequence"/>
</dbReference>
<evidence type="ECO:0000313" key="2">
    <source>
        <dbReference type="Proteomes" id="UP001597282"/>
    </source>
</evidence>
<dbReference type="RefSeq" id="WP_380164949.1">
    <property type="nucleotide sequence ID" value="NZ_JBHTNU010000007.1"/>
</dbReference>
<keyword evidence="2" id="KW-1185">Reference proteome</keyword>
<accession>A0ABW4CAN5</accession>
<gene>
    <name evidence="1" type="ORF">ACFQ4Y_09590</name>
</gene>
<reference evidence="2" key="1">
    <citation type="journal article" date="2019" name="Int. J. Syst. Evol. Microbiol.">
        <title>The Global Catalogue of Microorganisms (GCM) 10K type strain sequencing project: providing services to taxonomists for standard genome sequencing and annotation.</title>
        <authorList>
            <consortium name="The Broad Institute Genomics Platform"/>
            <consortium name="The Broad Institute Genome Sequencing Center for Infectious Disease"/>
            <person name="Wu L."/>
            <person name="Ma J."/>
        </authorList>
    </citation>
    <scope>NUCLEOTIDE SEQUENCE [LARGE SCALE GENOMIC DNA]</scope>
    <source>
        <strain evidence="2">S1</strain>
    </source>
</reference>
<evidence type="ECO:0000313" key="1">
    <source>
        <dbReference type="EMBL" id="MFD1427176.1"/>
    </source>
</evidence>